<gene>
    <name evidence="3" type="ORF">BFFPPMPJ_00007</name>
</gene>
<proteinExistence type="predicted"/>
<sequence>MIQLHNRTTIRSVILLGIITLITITAIATTPACCAVHRSGGNADLVITVNELTPQPVEPGRDLFLSVTIDNRGGGAAEYITLTIIPDSPIILKNENDRTMRFEKIIGYGARVETYLLHIDPAAVSGYYEIELGTTWTTDEANREQNLTVPVVVRGAPKLMISDITIEPEIIKPEDTFDLSFRVSNEGTGTASIAQVTVALDNLSAVPVGADTAIIRKLVAGASERLSYRIMVSDSAEISTHMIPIVMRYGDESGGNITSKSSVGINVVGDADLCIASVRTNPENPETGDVMTLMLRIENSGHGDAESVKITVDIPFEGTRIAFLGKIEADDDAPCIFNFRATESGDIPYQAVISYGDDLGEHTTTVELVLYVGDGGNSDMLIPALAVAALIVVVVFYLRGKK</sequence>
<dbReference type="AlphaFoldDB" id="A0A7H1KNT8"/>
<feature type="domain" description="CARDB" evidence="2">
    <location>
        <begin position="157"/>
        <end position="234"/>
    </location>
</feature>
<feature type="transmembrane region" description="Helical" evidence="1">
    <location>
        <begin position="380"/>
        <end position="398"/>
    </location>
</feature>
<keyword evidence="1" id="KW-0812">Transmembrane</keyword>
<organism evidence="3">
    <name type="scientific">uncultured Methanosarcinales archaeon</name>
    <dbReference type="NCBI Taxonomy" id="183757"/>
    <lineage>
        <taxon>Archaea</taxon>
        <taxon>Methanobacteriati</taxon>
        <taxon>Methanobacteriota</taxon>
        <taxon>Stenosarchaea group</taxon>
        <taxon>Methanomicrobia</taxon>
        <taxon>Methanosarcinales</taxon>
        <taxon>environmental samples</taxon>
    </lineage>
</organism>
<evidence type="ECO:0000259" key="2">
    <source>
        <dbReference type="Pfam" id="PF07705"/>
    </source>
</evidence>
<accession>A0A7H1KNT8</accession>
<dbReference type="PANTHER" id="PTHR35902">
    <property type="entry name" value="S-LAYER DOMAIN-LIKE PROTEIN-RELATED"/>
    <property type="match status" value="1"/>
</dbReference>
<evidence type="ECO:0000256" key="1">
    <source>
        <dbReference type="SAM" id="Phobius"/>
    </source>
</evidence>
<protein>
    <recommendedName>
        <fullName evidence="2">CARDB domain-containing protein</fullName>
    </recommendedName>
</protein>
<reference evidence="3" key="1">
    <citation type="submission" date="2020-07" db="EMBL/GenBank/DDBJ databases">
        <title>Unique genomic features of the anaerobic methanotrophic archaea.</title>
        <authorList>
            <person name="Chadwick G.L."/>
            <person name="Skennerton C.T."/>
            <person name="Laso-Perez R."/>
            <person name="Leu A.O."/>
            <person name="Speth D.R."/>
            <person name="Yu H."/>
            <person name="Morgan-Lang C."/>
            <person name="Hatzenpichler R."/>
            <person name="Goudeau D."/>
            <person name="Malmstrom R."/>
            <person name="Brazelton W.J."/>
            <person name="Woyke T."/>
            <person name="Hallam S.J."/>
            <person name="Tyson G.W."/>
            <person name="Wegener G."/>
            <person name="Boetius A."/>
            <person name="Orphan V."/>
        </authorList>
    </citation>
    <scope>NUCLEOTIDE SEQUENCE</scope>
</reference>
<evidence type="ECO:0000313" key="3">
    <source>
        <dbReference type="EMBL" id="QNT35602.1"/>
    </source>
</evidence>
<dbReference type="InterPro" id="IPR011635">
    <property type="entry name" value="CARDB"/>
</dbReference>
<dbReference type="InterPro" id="IPR013783">
    <property type="entry name" value="Ig-like_fold"/>
</dbReference>
<dbReference type="Pfam" id="PF07705">
    <property type="entry name" value="CARDB"/>
    <property type="match status" value="1"/>
</dbReference>
<dbReference type="PANTHER" id="PTHR35902:SF3">
    <property type="entry name" value="NPCBM-ASSOCIATED, NEW3 DOMAIN OF ALPHA-GALACTOSIDASE"/>
    <property type="match status" value="1"/>
</dbReference>
<keyword evidence="1" id="KW-0472">Membrane</keyword>
<keyword evidence="1" id="KW-1133">Transmembrane helix</keyword>
<name>A0A7H1KNT8_9EURY</name>
<dbReference type="EMBL" id="MT776527">
    <property type="protein sequence ID" value="QNT35602.1"/>
    <property type="molecule type" value="Genomic_DNA"/>
</dbReference>
<feature type="transmembrane region" description="Helical" evidence="1">
    <location>
        <begin position="12"/>
        <end position="29"/>
    </location>
</feature>
<dbReference type="Gene3D" id="2.60.40.10">
    <property type="entry name" value="Immunoglobulins"/>
    <property type="match status" value="2"/>
</dbReference>